<evidence type="ECO:0000256" key="7">
    <source>
        <dbReference type="SAM" id="MobiDB-lite"/>
    </source>
</evidence>
<dbReference type="PANTHER" id="PTHR33406:SF6">
    <property type="entry name" value="MEMBRANE PROTEIN YDGH-RELATED"/>
    <property type="match status" value="1"/>
</dbReference>
<keyword evidence="5 8" id="KW-1133">Transmembrane helix</keyword>
<evidence type="ECO:0000256" key="3">
    <source>
        <dbReference type="ARBA" id="ARBA00022475"/>
    </source>
</evidence>
<feature type="transmembrane region" description="Helical" evidence="8">
    <location>
        <begin position="18"/>
        <end position="35"/>
    </location>
</feature>
<keyword evidence="3" id="KW-1003">Cell membrane</keyword>
<keyword evidence="4 8" id="KW-0812">Transmembrane</keyword>
<dbReference type="PANTHER" id="PTHR33406">
    <property type="entry name" value="MEMBRANE PROTEIN MJ1562-RELATED"/>
    <property type="match status" value="1"/>
</dbReference>
<comment type="caution">
    <text evidence="10">The sequence shown here is derived from an EMBL/GenBank/DDBJ whole genome shotgun (WGS) entry which is preliminary data.</text>
</comment>
<keyword evidence="6 8" id="KW-0472">Membrane</keyword>
<evidence type="ECO:0000256" key="4">
    <source>
        <dbReference type="ARBA" id="ARBA00022692"/>
    </source>
</evidence>
<dbReference type="Gene3D" id="1.20.1640.10">
    <property type="entry name" value="Multidrug efflux transporter AcrB transmembrane domain"/>
    <property type="match status" value="2"/>
</dbReference>
<dbReference type="InterPro" id="IPR000731">
    <property type="entry name" value="SSD"/>
</dbReference>
<evidence type="ECO:0000313" key="11">
    <source>
        <dbReference type="Proteomes" id="UP001501470"/>
    </source>
</evidence>
<evidence type="ECO:0000256" key="6">
    <source>
        <dbReference type="ARBA" id="ARBA00023136"/>
    </source>
</evidence>
<feature type="transmembrane region" description="Helical" evidence="8">
    <location>
        <begin position="178"/>
        <end position="196"/>
    </location>
</feature>
<feature type="transmembrane region" description="Helical" evidence="8">
    <location>
        <begin position="540"/>
        <end position="561"/>
    </location>
</feature>
<comment type="similarity">
    <text evidence="2">Belongs to the resistance-nodulation-cell division (RND) (TC 2.A.6) family. MmpL subfamily.</text>
</comment>
<feature type="transmembrane region" description="Helical" evidence="8">
    <location>
        <begin position="279"/>
        <end position="300"/>
    </location>
</feature>
<feature type="transmembrane region" description="Helical" evidence="8">
    <location>
        <begin position="371"/>
        <end position="391"/>
    </location>
</feature>
<feature type="transmembrane region" description="Helical" evidence="8">
    <location>
        <begin position="609"/>
        <end position="642"/>
    </location>
</feature>
<sequence length="713" mass="74435">MERVAGVARLISGRRTKWIVLGVWLVLFMGLSPLSGELTGVQKNDIAQWLPGSAESTQVVELQKQFQPTEVAPAVVVYERPSGTTPVDLEKVKADVAKFAGVDGIAGEVSPPVEAKDGQALQVVVPVKVTTDDPAKALDRVKAIRAIASAGDTGLTVHIAGPLAFTADNVSAFEGADFTLMFATVLVVVVLLLVIYRSPVLWLLPVISAMIALVTSEAVIYLLAKNAGVTATGESSSILTVLVFGATTDYALLLIARYREALRRHEDRHAAMAVALRRAAPAIVASAATVAIGMLCLLFADMNSTSGLGPVAAVGIAVGLLVAVTLLPALLVICGRWLFWPKKPQVGSAEPSVHGIWARLGERIARRPRTVWIGTALVLGVMALGLTQLNVRILSAEDTFVTEQPSISAMKVLSKHFPAGSGEPVVVVGKADSAAALKAGISGTAGVVDVTEPVVKNGLALIEGTLQAQPGSAAADDTIVRLRAAVHAVAGADAKVGGPTAMSLDMDRATKHDNRLIIPLVLVVVLLILCVLLRSIVAPLLLMATVVLSFGAALGISTLVFEHVFGFNGVDSSFPLYVFVFLVALGIDYNIFLVTRVREEALRIGTRRGALVGLAVTGGVITSAGLVLAATFGVLASLPLVFLAEMGFAVALGVLLDTFIVRSVLVTALSLDAGRHLWWPSKLAAKADVPEDADPVPAQADGQGTPRQPDLVS</sequence>
<feature type="transmembrane region" description="Helical" evidence="8">
    <location>
        <begin position="576"/>
        <end position="597"/>
    </location>
</feature>
<feature type="transmembrane region" description="Helical" evidence="8">
    <location>
        <begin position="203"/>
        <end position="224"/>
    </location>
</feature>
<feature type="transmembrane region" description="Helical" evidence="8">
    <location>
        <begin position="516"/>
        <end position="533"/>
    </location>
</feature>
<feature type="domain" description="SSD" evidence="9">
    <location>
        <begin position="201"/>
        <end position="333"/>
    </location>
</feature>
<feature type="region of interest" description="Disordered" evidence="7">
    <location>
        <begin position="689"/>
        <end position="713"/>
    </location>
</feature>
<reference evidence="10 11" key="1">
    <citation type="journal article" date="2019" name="Int. J. Syst. Evol. Microbiol.">
        <title>The Global Catalogue of Microorganisms (GCM) 10K type strain sequencing project: providing services to taxonomists for standard genome sequencing and annotation.</title>
        <authorList>
            <consortium name="The Broad Institute Genomics Platform"/>
            <consortium name="The Broad Institute Genome Sequencing Center for Infectious Disease"/>
            <person name="Wu L."/>
            <person name="Ma J."/>
        </authorList>
    </citation>
    <scope>NUCLEOTIDE SEQUENCE [LARGE SCALE GENOMIC DNA]</scope>
    <source>
        <strain evidence="10 11">JCM 15933</strain>
    </source>
</reference>
<evidence type="ECO:0000313" key="10">
    <source>
        <dbReference type="EMBL" id="GAA1547901.1"/>
    </source>
</evidence>
<feature type="transmembrane region" description="Helical" evidence="8">
    <location>
        <begin position="648"/>
        <end position="671"/>
    </location>
</feature>
<dbReference type="RefSeq" id="WP_344508636.1">
    <property type="nucleotide sequence ID" value="NZ_BAAAQD010000020.1"/>
</dbReference>
<feature type="transmembrane region" description="Helical" evidence="8">
    <location>
        <begin position="312"/>
        <end position="339"/>
    </location>
</feature>
<dbReference type="PROSITE" id="PS50156">
    <property type="entry name" value="SSD"/>
    <property type="match status" value="1"/>
</dbReference>
<dbReference type="InterPro" id="IPR050545">
    <property type="entry name" value="Mycobact_MmpL"/>
</dbReference>
<keyword evidence="11" id="KW-1185">Reference proteome</keyword>
<name>A0ABN2BUP5_9ACTN</name>
<accession>A0ABN2BUP5</accession>
<gene>
    <name evidence="10" type="ORF">GCM10009827_080210</name>
</gene>
<dbReference type="SUPFAM" id="SSF82866">
    <property type="entry name" value="Multidrug efflux transporter AcrB transmembrane domain"/>
    <property type="match status" value="2"/>
</dbReference>
<dbReference type="Pfam" id="PF03176">
    <property type="entry name" value="MMPL"/>
    <property type="match status" value="2"/>
</dbReference>
<evidence type="ECO:0000256" key="5">
    <source>
        <dbReference type="ARBA" id="ARBA00022989"/>
    </source>
</evidence>
<comment type="subcellular location">
    <subcellularLocation>
        <location evidence="1">Cell membrane</location>
        <topology evidence="1">Multi-pass membrane protein</topology>
    </subcellularLocation>
</comment>
<evidence type="ECO:0000256" key="2">
    <source>
        <dbReference type="ARBA" id="ARBA00010157"/>
    </source>
</evidence>
<dbReference type="Proteomes" id="UP001501470">
    <property type="component" value="Unassembled WGS sequence"/>
</dbReference>
<evidence type="ECO:0000259" key="9">
    <source>
        <dbReference type="PROSITE" id="PS50156"/>
    </source>
</evidence>
<dbReference type="EMBL" id="BAAAQD010000020">
    <property type="protein sequence ID" value="GAA1547901.1"/>
    <property type="molecule type" value="Genomic_DNA"/>
</dbReference>
<evidence type="ECO:0000256" key="1">
    <source>
        <dbReference type="ARBA" id="ARBA00004651"/>
    </source>
</evidence>
<proteinExistence type="inferred from homology"/>
<evidence type="ECO:0000256" key="8">
    <source>
        <dbReference type="SAM" id="Phobius"/>
    </source>
</evidence>
<protein>
    <submittedName>
        <fullName evidence="10">MMPL family transporter</fullName>
    </submittedName>
</protein>
<organism evidence="10 11">
    <name type="scientific">Dactylosporangium maewongense</name>
    <dbReference type="NCBI Taxonomy" id="634393"/>
    <lineage>
        <taxon>Bacteria</taxon>
        <taxon>Bacillati</taxon>
        <taxon>Actinomycetota</taxon>
        <taxon>Actinomycetes</taxon>
        <taxon>Micromonosporales</taxon>
        <taxon>Micromonosporaceae</taxon>
        <taxon>Dactylosporangium</taxon>
    </lineage>
</organism>
<feature type="transmembrane region" description="Helical" evidence="8">
    <location>
        <begin position="236"/>
        <end position="258"/>
    </location>
</feature>
<dbReference type="InterPro" id="IPR004869">
    <property type="entry name" value="MMPL_dom"/>
</dbReference>